<accession>A0AAV5MG14</accession>
<evidence type="ECO:0000313" key="1">
    <source>
        <dbReference type="EMBL" id="GKV47793.1"/>
    </source>
</evidence>
<evidence type="ECO:0000313" key="2">
    <source>
        <dbReference type="Proteomes" id="UP001054252"/>
    </source>
</evidence>
<sequence length="73" mass="7922">MMRRSLTSRSSSSSFNTGFSYSTIAVDPTAGGRGDSPDFYSANANCMFASFGLPVNILSQNPNKTETLWFLGR</sequence>
<gene>
    <name evidence="1" type="ORF">SLEP1_g54655</name>
</gene>
<name>A0AAV5MG14_9ROSI</name>
<organism evidence="1 2">
    <name type="scientific">Rubroshorea leprosula</name>
    <dbReference type="NCBI Taxonomy" id="152421"/>
    <lineage>
        <taxon>Eukaryota</taxon>
        <taxon>Viridiplantae</taxon>
        <taxon>Streptophyta</taxon>
        <taxon>Embryophyta</taxon>
        <taxon>Tracheophyta</taxon>
        <taxon>Spermatophyta</taxon>
        <taxon>Magnoliopsida</taxon>
        <taxon>eudicotyledons</taxon>
        <taxon>Gunneridae</taxon>
        <taxon>Pentapetalae</taxon>
        <taxon>rosids</taxon>
        <taxon>malvids</taxon>
        <taxon>Malvales</taxon>
        <taxon>Dipterocarpaceae</taxon>
        <taxon>Rubroshorea</taxon>
    </lineage>
</organism>
<dbReference type="AlphaFoldDB" id="A0AAV5MG14"/>
<proteinExistence type="predicted"/>
<reference evidence="1 2" key="1">
    <citation type="journal article" date="2021" name="Commun. Biol.">
        <title>The genome of Shorea leprosula (Dipterocarpaceae) highlights the ecological relevance of drought in aseasonal tropical rainforests.</title>
        <authorList>
            <person name="Ng K.K.S."/>
            <person name="Kobayashi M.J."/>
            <person name="Fawcett J.A."/>
            <person name="Hatakeyama M."/>
            <person name="Paape T."/>
            <person name="Ng C.H."/>
            <person name="Ang C.C."/>
            <person name="Tnah L.H."/>
            <person name="Lee C.T."/>
            <person name="Nishiyama T."/>
            <person name="Sese J."/>
            <person name="O'Brien M.J."/>
            <person name="Copetti D."/>
            <person name="Mohd Noor M.I."/>
            <person name="Ong R.C."/>
            <person name="Putra M."/>
            <person name="Sireger I.Z."/>
            <person name="Indrioko S."/>
            <person name="Kosugi Y."/>
            <person name="Izuno A."/>
            <person name="Isagi Y."/>
            <person name="Lee S.L."/>
            <person name="Shimizu K.K."/>
        </authorList>
    </citation>
    <scope>NUCLEOTIDE SEQUENCE [LARGE SCALE GENOMIC DNA]</scope>
    <source>
        <strain evidence="1">214</strain>
    </source>
</reference>
<keyword evidence="2" id="KW-1185">Reference proteome</keyword>
<protein>
    <submittedName>
        <fullName evidence="1">Uncharacterized protein</fullName>
    </submittedName>
</protein>
<dbReference type="Proteomes" id="UP001054252">
    <property type="component" value="Unassembled WGS sequence"/>
</dbReference>
<dbReference type="EMBL" id="BPVZ01000236">
    <property type="protein sequence ID" value="GKV47793.1"/>
    <property type="molecule type" value="Genomic_DNA"/>
</dbReference>
<comment type="caution">
    <text evidence="1">The sequence shown here is derived from an EMBL/GenBank/DDBJ whole genome shotgun (WGS) entry which is preliminary data.</text>
</comment>